<dbReference type="Pfam" id="PF18878">
    <property type="entry name" value="PPE-PPW"/>
    <property type="match status" value="1"/>
</dbReference>
<proteinExistence type="predicted"/>
<organism evidence="3 4">
    <name type="scientific">Mycobacterium talmoniae</name>
    <dbReference type="NCBI Taxonomy" id="1858794"/>
    <lineage>
        <taxon>Bacteria</taxon>
        <taxon>Bacillati</taxon>
        <taxon>Actinomycetota</taxon>
        <taxon>Actinomycetes</taxon>
        <taxon>Mycobacteriales</taxon>
        <taxon>Mycobacteriaceae</taxon>
        <taxon>Mycobacterium</taxon>
    </lineage>
</organism>
<feature type="domain" description="PPE-PPW subfamily C-terminal" evidence="2">
    <location>
        <begin position="17"/>
        <end position="61"/>
    </location>
</feature>
<gene>
    <name evidence="3" type="ORF">BKN37_20965</name>
</gene>
<evidence type="ECO:0000256" key="1">
    <source>
        <dbReference type="SAM" id="MobiDB-lite"/>
    </source>
</evidence>
<dbReference type="EMBL" id="MLQM01000148">
    <property type="protein sequence ID" value="OHU98273.1"/>
    <property type="molecule type" value="Genomic_DNA"/>
</dbReference>
<dbReference type="AlphaFoldDB" id="A0A1S1NGR1"/>
<feature type="region of interest" description="Disordered" evidence="1">
    <location>
        <begin position="1"/>
        <end position="67"/>
    </location>
</feature>
<comment type="caution">
    <text evidence="3">The sequence shown here is derived from an EMBL/GenBank/DDBJ whole genome shotgun (WGS) entry which is preliminary data.</text>
</comment>
<protein>
    <recommendedName>
        <fullName evidence="2">PPE-PPW subfamily C-terminal domain-containing protein</fullName>
    </recommendedName>
</protein>
<name>A0A1S1NGR1_9MYCO</name>
<dbReference type="InterPro" id="IPR043641">
    <property type="entry name" value="PPE-PPW_C"/>
</dbReference>
<keyword evidence="4" id="KW-1185">Reference proteome</keyword>
<evidence type="ECO:0000313" key="3">
    <source>
        <dbReference type="EMBL" id="OHU98273.1"/>
    </source>
</evidence>
<reference evidence="3 4" key="1">
    <citation type="submission" date="2016-10" db="EMBL/GenBank/DDBJ databases">
        <title>Genome sequence of Mycobacterium talmonii.</title>
        <authorList>
            <person name="Greninger A.L."/>
            <person name="Elliott B."/>
            <person name="Vasireddy S."/>
            <person name="Vasireddy R."/>
        </authorList>
    </citation>
    <scope>NUCLEOTIDE SEQUENCE [LARGE SCALE GENOMIC DNA]</scope>
    <source>
        <strain evidence="4">NE-TNMC-100812</strain>
    </source>
</reference>
<feature type="compositionally biased region" description="Low complexity" evidence="1">
    <location>
        <begin position="26"/>
        <end position="47"/>
    </location>
</feature>
<evidence type="ECO:0000259" key="2">
    <source>
        <dbReference type="Pfam" id="PF18878"/>
    </source>
</evidence>
<accession>A0A1S1NGR1</accession>
<evidence type="ECO:0000313" key="4">
    <source>
        <dbReference type="Proteomes" id="UP000179734"/>
    </source>
</evidence>
<sequence length="67" mass="6335">MAAAPATPPAGDHASTTASDRGAGRLGFAGTAPTGATRATGLATLSGDDAGPTAPMLPGSWATDPDQ</sequence>
<dbReference type="Proteomes" id="UP000179734">
    <property type="component" value="Unassembled WGS sequence"/>
</dbReference>